<dbReference type="RefSeq" id="WP_023360674.1">
    <property type="nucleotide sequence ID" value="NC_022657.1"/>
</dbReference>
<gene>
    <name evidence="1" type="ORF">AFR_11740</name>
</gene>
<sequence length="132" mass="14318">MEEAIPEALRRELMSERETAATPARLQDARVALGEDSKAGDRARLAATVRALLWHRRPESTICPSDAARVVGGESWRELMDVAREVAAGLARDGTIVVRQRGEDVDITTAAGPVRLARGPKWDPAGRIDPLA</sequence>
<keyword evidence="2" id="KW-1185">Reference proteome</keyword>
<dbReference type="KEGG" id="afs:AFR_11740"/>
<dbReference type="HOGENOM" id="CLU_136716_1_0_11"/>
<accession>U5VV17</accession>
<evidence type="ECO:0000313" key="2">
    <source>
        <dbReference type="Proteomes" id="UP000017746"/>
    </source>
</evidence>
<dbReference type="InterPro" id="IPR036388">
    <property type="entry name" value="WH-like_DNA-bd_sf"/>
</dbReference>
<organism evidence="1 2">
    <name type="scientific">Actinoplanes friuliensis DSM 7358</name>
    <dbReference type="NCBI Taxonomy" id="1246995"/>
    <lineage>
        <taxon>Bacteria</taxon>
        <taxon>Bacillati</taxon>
        <taxon>Actinomycetota</taxon>
        <taxon>Actinomycetes</taxon>
        <taxon>Micromonosporales</taxon>
        <taxon>Micromonosporaceae</taxon>
        <taxon>Actinoplanes</taxon>
    </lineage>
</organism>
<protein>
    <recommendedName>
        <fullName evidence="3">DUF3253 domain-containing protein</fullName>
    </recommendedName>
</protein>
<dbReference type="InterPro" id="IPR036390">
    <property type="entry name" value="WH_DNA-bd_sf"/>
</dbReference>
<evidence type="ECO:0000313" key="1">
    <source>
        <dbReference type="EMBL" id="AGZ40637.1"/>
    </source>
</evidence>
<dbReference type="STRING" id="1246995.AFR_11740"/>
<dbReference type="Proteomes" id="UP000017746">
    <property type="component" value="Chromosome"/>
</dbReference>
<dbReference type="PATRIC" id="fig|1246995.3.peg.2391"/>
<proteinExistence type="predicted"/>
<dbReference type="InterPro" id="IPR021660">
    <property type="entry name" value="DUF3253"/>
</dbReference>
<dbReference type="SUPFAM" id="SSF46785">
    <property type="entry name" value="Winged helix' DNA-binding domain"/>
    <property type="match status" value="1"/>
</dbReference>
<dbReference type="AlphaFoldDB" id="U5VV17"/>
<dbReference type="EMBL" id="CP006272">
    <property type="protein sequence ID" value="AGZ40637.1"/>
    <property type="molecule type" value="Genomic_DNA"/>
</dbReference>
<name>U5VV17_9ACTN</name>
<dbReference type="Gene3D" id="1.10.10.10">
    <property type="entry name" value="Winged helix-like DNA-binding domain superfamily/Winged helix DNA-binding domain"/>
    <property type="match status" value="1"/>
</dbReference>
<dbReference type="Pfam" id="PF11625">
    <property type="entry name" value="DUF3253"/>
    <property type="match status" value="1"/>
</dbReference>
<dbReference type="OrthoDB" id="34459at2"/>
<reference evidence="1 2" key="1">
    <citation type="journal article" date="2014" name="J. Biotechnol.">
        <title>Complete genome sequence of the actinobacterium Actinoplanes friuliensis HAG 010964, producer of the lipopeptide antibiotic friulimycin.</title>
        <authorList>
            <person name="Ruckert C."/>
            <person name="Szczepanowski R."/>
            <person name="Albersmeier A."/>
            <person name="Goesmann A."/>
            <person name="Fischer N."/>
            <person name="Steinkamper A."/>
            <person name="Puhler A."/>
            <person name="Biener R."/>
            <person name="Schwartz D."/>
            <person name="Kalinowski J."/>
        </authorList>
    </citation>
    <scope>NUCLEOTIDE SEQUENCE [LARGE SCALE GENOMIC DNA]</scope>
    <source>
        <strain evidence="1 2">DSM 7358</strain>
    </source>
</reference>
<evidence type="ECO:0008006" key="3">
    <source>
        <dbReference type="Google" id="ProtNLM"/>
    </source>
</evidence>